<feature type="transmembrane region" description="Helical" evidence="11">
    <location>
        <begin position="196"/>
        <end position="219"/>
    </location>
</feature>
<keyword evidence="8" id="KW-0868">Chloride</keyword>
<dbReference type="PRINTS" id="PR00762">
    <property type="entry name" value="CLCHANNEL"/>
</dbReference>
<reference evidence="12 13" key="1">
    <citation type="submission" date="2017-01" db="EMBL/GenBank/DDBJ databases">
        <authorList>
            <person name="Mah S.A."/>
            <person name="Swanson W.J."/>
            <person name="Moy G.W."/>
            <person name="Vacquier V.D."/>
        </authorList>
    </citation>
    <scope>NUCLEOTIDE SEQUENCE [LARGE SCALE GENOMIC DNA]</scope>
    <source>
        <strain evidence="12 13">ASpG1</strain>
    </source>
</reference>
<dbReference type="PANTHER" id="PTHR43427">
    <property type="entry name" value="CHLORIDE CHANNEL PROTEIN CLC-E"/>
    <property type="match status" value="1"/>
</dbReference>
<dbReference type="Proteomes" id="UP000186400">
    <property type="component" value="Unassembled WGS sequence"/>
</dbReference>
<feature type="transmembrane region" description="Helical" evidence="11">
    <location>
        <begin position="315"/>
        <end position="339"/>
    </location>
</feature>
<keyword evidence="7" id="KW-0869">Chloride channel</keyword>
<dbReference type="InterPro" id="IPR050368">
    <property type="entry name" value="ClC-type_chloride_channel"/>
</dbReference>
<feature type="transmembrane region" description="Helical" evidence="11">
    <location>
        <begin position="351"/>
        <end position="372"/>
    </location>
</feature>
<dbReference type="AlphaFoldDB" id="A0A1N6QAG6"/>
<evidence type="ECO:0000256" key="11">
    <source>
        <dbReference type="SAM" id="Phobius"/>
    </source>
</evidence>
<evidence type="ECO:0000313" key="12">
    <source>
        <dbReference type="EMBL" id="SIQ13551.1"/>
    </source>
</evidence>
<keyword evidence="4 11" id="KW-1133">Transmembrane helix</keyword>
<feature type="region of interest" description="Disordered" evidence="10">
    <location>
        <begin position="459"/>
        <end position="482"/>
    </location>
</feature>
<evidence type="ECO:0000313" key="13">
    <source>
        <dbReference type="Proteomes" id="UP000186400"/>
    </source>
</evidence>
<organism evidence="12 13">
    <name type="scientific">Alkalispirochaeta americana</name>
    <dbReference type="NCBI Taxonomy" id="159291"/>
    <lineage>
        <taxon>Bacteria</taxon>
        <taxon>Pseudomonadati</taxon>
        <taxon>Spirochaetota</taxon>
        <taxon>Spirochaetia</taxon>
        <taxon>Spirochaetales</taxon>
        <taxon>Spirochaetaceae</taxon>
        <taxon>Alkalispirochaeta</taxon>
    </lineage>
</organism>
<feature type="transmembrane region" description="Helical" evidence="11">
    <location>
        <begin position="65"/>
        <end position="85"/>
    </location>
</feature>
<feature type="transmembrane region" description="Helical" evidence="11">
    <location>
        <begin position="392"/>
        <end position="411"/>
    </location>
</feature>
<feature type="transmembrane region" description="Helical" evidence="11">
    <location>
        <begin position="159"/>
        <end position="184"/>
    </location>
</feature>
<protein>
    <submittedName>
        <fullName evidence="12">H+/Cl-antiporter ClcA</fullName>
    </submittedName>
</protein>
<proteinExistence type="predicted"/>
<accession>A0A1N6QAG6</accession>
<dbReference type="PANTHER" id="PTHR43427:SF6">
    <property type="entry name" value="CHLORIDE CHANNEL PROTEIN CLC-E"/>
    <property type="match status" value="1"/>
</dbReference>
<gene>
    <name evidence="12" type="ORF">SAMN05920897_10481</name>
</gene>
<evidence type="ECO:0000256" key="4">
    <source>
        <dbReference type="ARBA" id="ARBA00022989"/>
    </source>
</evidence>
<feature type="transmembrane region" description="Helical" evidence="11">
    <location>
        <begin position="31"/>
        <end position="53"/>
    </location>
</feature>
<dbReference type="GO" id="GO:0005254">
    <property type="term" value="F:chloride channel activity"/>
    <property type="evidence" value="ECO:0007669"/>
    <property type="project" value="UniProtKB-KW"/>
</dbReference>
<dbReference type="EMBL" id="FTMS01000004">
    <property type="protein sequence ID" value="SIQ13551.1"/>
    <property type="molecule type" value="Genomic_DNA"/>
</dbReference>
<sequence>MMILVDDIVMMNRWVRFAVLQTLILLTTGKWIVLAALAGVIVGIPVAAFLLLLDAGSGAVRQWQWYFLLVPLGLFLSSFLVNWLAPDAQGHGTEKVIEALHEKEGMMRLRVIPVKMVATLITLILGGSAGKEGPSAQIGAGVASGVASMLRMTPIDRQRFVQCGISAGFAGVFGTPIAAALFAAEVLHIGRFSYNRFLPSLIASYSALIVTRVLGVSHLSYNVPVQIETEIIMLLHMIGFGALLGLMAILLVSGLTRTEHLVERIPLWKPLKGALAGLVLVGIVFLTGTTNYLGVGTGVVDAALDGEAFRGIAPFFKIITTSLTLGSGGSGGILGPIFFIGATSGNYWAQILGQSVGMFSAIGMVAFLAAAANTPIAAIMMAMELFGVATGSYAAVACAVAYLVVGHVSVYPSQIIHQKKPFFMDLEVHQVEQVFDRRGIINLFRSFFRGYRDNPGRGLSLEGRTIEEESQGSGDTDDRMDY</sequence>
<evidence type="ECO:0000256" key="7">
    <source>
        <dbReference type="ARBA" id="ARBA00023173"/>
    </source>
</evidence>
<dbReference type="InterPro" id="IPR001807">
    <property type="entry name" value="ClC"/>
</dbReference>
<feature type="transmembrane region" description="Helical" evidence="11">
    <location>
        <begin position="231"/>
        <end position="252"/>
    </location>
</feature>
<comment type="subcellular location">
    <subcellularLocation>
        <location evidence="1">Membrane</location>
        <topology evidence="1">Multi-pass membrane protein</topology>
    </subcellularLocation>
</comment>
<keyword evidence="9" id="KW-0407">Ion channel</keyword>
<evidence type="ECO:0000256" key="10">
    <source>
        <dbReference type="SAM" id="MobiDB-lite"/>
    </source>
</evidence>
<keyword evidence="13" id="KW-1185">Reference proteome</keyword>
<dbReference type="RefSeq" id="WP_083943712.1">
    <property type="nucleotide sequence ID" value="NZ_FTMS01000004.1"/>
</dbReference>
<keyword evidence="3 11" id="KW-0812">Transmembrane</keyword>
<keyword evidence="5" id="KW-0406">Ion transport</keyword>
<evidence type="ECO:0000256" key="1">
    <source>
        <dbReference type="ARBA" id="ARBA00004141"/>
    </source>
</evidence>
<dbReference type="InterPro" id="IPR014743">
    <property type="entry name" value="Cl-channel_core"/>
</dbReference>
<evidence type="ECO:0000256" key="6">
    <source>
        <dbReference type="ARBA" id="ARBA00023136"/>
    </source>
</evidence>
<dbReference type="SUPFAM" id="SSF81340">
    <property type="entry name" value="Clc chloride channel"/>
    <property type="match status" value="1"/>
</dbReference>
<evidence type="ECO:0000256" key="8">
    <source>
        <dbReference type="ARBA" id="ARBA00023214"/>
    </source>
</evidence>
<evidence type="ECO:0000256" key="9">
    <source>
        <dbReference type="ARBA" id="ARBA00023303"/>
    </source>
</evidence>
<keyword evidence="6 11" id="KW-0472">Membrane</keyword>
<dbReference type="Gene3D" id="1.10.3080.10">
    <property type="entry name" value="Clc chloride channel"/>
    <property type="match status" value="1"/>
</dbReference>
<evidence type="ECO:0000256" key="3">
    <source>
        <dbReference type="ARBA" id="ARBA00022692"/>
    </source>
</evidence>
<dbReference type="STRING" id="159291.SAMN05920897_10481"/>
<dbReference type="GO" id="GO:0034707">
    <property type="term" value="C:chloride channel complex"/>
    <property type="evidence" value="ECO:0007669"/>
    <property type="project" value="UniProtKB-KW"/>
</dbReference>
<dbReference type="OrthoDB" id="9767361at2"/>
<keyword evidence="2" id="KW-0813">Transport</keyword>
<evidence type="ECO:0000256" key="5">
    <source>
        <dbReference type="ARBA" id="ARBA00023065"/>
    </source>
</evidence>
<name>A0A1N6QAG6_9SPIO</name>
<evidence type="ECO:0000256" key="2">
    <source>
        <dbReference type="ARBA" id="ARBA00022448"/>
    </source>
</evidence>
<dbReference type="Pfam" id="PF00654">
    <property type="entry name" value="Voltage_CLC"/>
    <property type="match status" value="1"/>
</dbReference>
<feature type="transmembrane region" description="Helical" evidence="11">
    <location>
        <begin position="273"/>
        <end position="295"/>
    </location>
</feature>